<dbReference type="AlphaFoldDB" id="A0AAU6WP17"/>
<dbReference type="RefSeq" id="WP_345766637.1">
    <property type="nucleotide sequence ID" value="NZ_CP154834.1"/>
</dbReference>
<keyword evidence="2" id="KW-1185">Reference proteome</keyword>
<proteinExistence type="predicted"/>
<accession>A0AAU6WP17</accession>
<gene>
    <name evidence="1" type="ORF">AAFP95_00270</name>
</gene>
<organism evidence="1 2">
    <name type="scientific">Chryseobacterium endophyticum</name>
    <dbReference type="NCBI Taxonomy" id="1854762"/>
    <lineage>
        <taxon>Bacteria</taxon>
        <taxon>Pseudomonadati</taxon>
        <taxon>Bacteroidota</taxon>
        <taxon>Flavobacteriia</taxon>
        <taxon>Flavobacteriales</taxon>
        <taxon>Weeksellaceae</taxon>
        <taxon>Chryseobacterium group</taxon>
        <taxon>Chryseobacterium</taxon>
    </lineage>
</organism>
<evidence type="ECO:0000313" key="1">
    <source>
        <dbReference type="EMBL" id="XAO74569.1"/>
    </source>
</evidence>
<evidence type="ECO:0000313" key="2">
    <source>
        <dbReference type="Proteomes" id="UP001463665"/>
    </source>
</evidence>
<dbReference type="EMBL" id="CP154834">
    <property type="protein sequence ID" value="XAO74569.1"/>
    <property type="molecule type" value="Genomic_DNA"/>
</dbReference>
<evidence type="ECO:0008006" key="3">
    <source>
        <dbReference type="Google" id="ProtNLM"/>
    </source>
</evidence>
<dbReference type="Proteomes" id="UP001463665">
    <property type="component" value="Chromosome"/>
</dbReference>
<sequence length="269" mass="28879">MRYFILIGFLTFLNFSAQNVGIGTKNPEKPLHVDARKNNPQVPSSDAAYYYDDVVISEKGYLGIGTKDPVTRVDVRSKDDNNAIAFGNTSQTAANAGSGAIRYNGNNIEYSDGTTWNILPVSIPNAFVLASKASGQSVNDNTTTTITNWAESKDFTESFDPATGNFSANKDGRYLVTFNFEFQTAILGTNAYVEAIINSNRTNNNIPTFKCISSYPGSSNSNIPASGACSAIFNLKQNDIVNVQIKNATGGSKAISSDPAKTTLTIFGI</sequence>
<dbReference type="InterPro" id="IPR008983">
    <property type="entry name" value="Tumour_necrosis_fac-like_dom"/>
</dbReference>
<protein>
    <recommendedName>
        <fullName evidence="3">C1q domain-containing protein</fullName>
    </recommendedName>
</protein>
<dbReference type="SUPFAM" id="SSF49842">
    <property type="entry name" value="TNF-like"/>
    <property type="match status" value="1"/>
</dbReference>
<reference evidence="1 2" key="1">
    <citation type="submission" date="2024-04" db="EMBL/GenBank/DDBJ databases">
        <title>Genome sequencing and assembly of rice foliar adapted Chryseobacterium endophyticum OsEnb-ALM-A6.</title>
        <authorList>
            <person name="Kumar S."/>
            <person name="Javed M."/>
            <person name="Chouhan V."/>
            <person name="Charishma K."/>
            <person name="Patel A."/>
            <person name="Kumar M."/>
            <person name="Sahu K.P."/>
            <person name="Kumar A."/>
        </authorList>
    </citation>
    <scope>NUCLEOTIDE SEQUENCE [LARGE SCALE GENOMIC DNA]</scope>
    <source>
        <strain evidence="1 2">OsEnb-ALM-A6</strain>
    </source>
</reference>
<name>A0AAU6WP17_9FLAO</name>
<dbReference type="Gene3D" id="2.60.120.40">
    <property type="match status" value="1"/>
</dbReference>